<organism evidence="1 2">
    <name type="scientific">Providencia rettgeri</name>
    <dbReference type="NCBI Taxonomy" id="587"/>
    <lineage>
        <taxon>Bacteria</taxon>
        <taxon>Pseudomonadati</taxon>
        <taxon>Pseudomonadota</taxon>
        <taxon>Gammaproteobacteria</taxon>
        <taxon>Enterobacterales</taxon>
        <taxon>Morganellaceae</taxon>
        <taxon>Providencia</taxon>
    </lineage>
</organism>
<accession>A0A939NB50</accession>
<name>A0A939NB50_PRORE</name>
<dbReference type="AlphaFoldDB" id="A0A939NB50"/>
<dbReference type="Gene3D" id="1.50.10.20">
    <property type="match status" value="1"/>
</dbReference>
<dbReference type="InterPro" id="IPR008930">
    <property type="entry name" value="Terpenoid_cyclase/PrenylTrfase"/>
</dbReference>
<dbReference type="EMBL" id="JAGETQ010000104">
    <property type="protein sequence ID" value="MBO1916424.1"/>
    <property type="molecule type" value="Genomic_DNA"/>
</dbReference>
<sequence length="54" mass="6291">MLSMQRNDGGFSLWDRNGREEYWLTAYAADFLNKANQRGFTVPKEASVTRTRAY</sequence>
<protein>
    <submittedName>
        <fullName evidence="1">Uncharacterized protein</fullName>
    </submittedName>
</protein>
<proteinExistence type="predicted"/>
<gene>
    <name evidence="1" type="ORF">J4727_15235</name>
</gene>
<dbReference type="Proteomes" id="UP000664477">
    <property type="component" value="Unassembled WGS sequence"/>
</dbReference>
<reference evidence="1" key="1">
    <citation type="submission" date="2021-03" db="EMBL/GenBank/DDBJ databases">
        <title>Molecular epidemiology and mechanisms of colistin and carbapenem resistance in Enterobacteriaceae from clinical isolates, the environment and porcine samples in Pretoria, South Africa.</title>
        <authorList>
            <person name="Bogoshi D."/>
            <person name="Mbelle N.M."/>
            <person name="Naidoo V."/>
            <person name="Osei Sekyere J."/>
        </authorList>
    </citation>
    <scope>NUCLEOTIDE SEQUENCE</scope>
    <source>
        <strain evidence="1">C052</strain>
    </source>
</reference>
<comment type="caution">
    <text evidence="1">The sequence shown here is derived from an EMBL/GenBank/DDBJ whole genome shotgun (WGS) entry which is preliminary data.</text>
</comment>
<evidence type="ECO:0000313" key="2">
    <source>
        <dbReference type="Proteomes" id="UP000664477"/>
    </source>
</evidence>
<evidence type="ECO:0000313" key="1">
    <source>
        <dbReference type="EMBL" id="MBO1916424.1"/>
    </source>
</evidence>
<dbReference type="SUPFAM" id="SSF48239">
    <property type="entry name" value="Terpenoid cyclases/Protein prenyltransferases"/>
    <property type="match status" value="1"/>
</dbReference>